<feature type="non-terminal residue" evidence="3">
    <location>
        <position position="1"/>
    </location>
</feature>
<dbReference type="AlphaFoldDB" id="A0A1D2M704"/>
<feature type="region of interest" description="Disordered" evidence="1">
    <location>
        <begin position="203"/>
        <end position="238"/>
    </location>
</feature>
<evidence type="ECO:0000313" key="4">
    <source>
        <dbReference type="Proteomes" id="UP000094527"/>
    </source>
</evidence>
<keyword evidence="2" id="KW-0472">Membrane</keyword>
<sequence length="238" mass="26777">NHTTFNSICRHFMFSHGIPSFISNAFSISTKMPIRCCNPCPCMPLKLAVILVAIVDAGLKLIASFVVRSSLADLDEFLKYADFEEPPRPGPTTEEKWAPIRNQHVAFLVVSAFGVFFAMVLLFGALLTQTKLCYAWVVGSILTLILYLTLFGIEYKEKTKEQYFFNTDTVYMLIWKLGVKTVPFIYYTFVVLAFINQVGEEMREPRQSGGEETVQGGSPPQDQPVDQPTNVKTEIVNP</sequence>
<protein>
    <submittedName>
        <fullName evidence="3">Uncharacterized protein</fullName>
    </submittedName>
</protein>
<evidence type="ECO:0000256" key="1">
    <source>
        <dbReference type="SAM" id="MobiDB-lite"/>
    </source>
</evidence>
<name>A0A1D2M704_ORCCI</name>
<accession>A0A1D2M704</accession>
<dbReference type="EMBL" id="LJIJ01003236">
    <property type="protein sequence ID" value="ODM88753.1"/>
    <property type="molecule type" value="Genomic_DNA"/>
</dbReference>
<keyword evidence="2" id="KW-1133">Transmembrane helix</keyword>
<feature type="transmembrane region" description="Helical" evidence="2">
    <location>
        <begin position="173"/>
        <end position="195"/>
    </location>
</feature>
<evidence type="ECO:0000256" key="2">
    <source>
        <dbReference type="SAM" id="Phobius"/>
    </source>
</evidence>
<feature type="compositionally biased region" description="Polar residues" evidence="1">
    <location>
        <begin position="215"/>
        <end position="232"/>
    </location>
</feature>
<dbReference type="Proteomes" id="UP000094527">
    <property type="component" value="Unassembled WGS sequence"/>
</dbReference>
<feature type="transmembrane region" description="Helical" evidence="2">
    <location>
        <begin position="105"/>
        <end position="127"/>
    </location>
</feature>
<gene>
    <name evidence="3" type="ORF">Ocin01_17927</name>
</gene>
<organism evidence="3 4">
    <name type="scientific">Orchesella cincta</name>
    <name type="common">Springtail</name>
    <name type="synonym">Podura cincta</name>
    <dbReference type="NCBI Taxonomy" id="48709"/>
    <lineage>
        <taxon>Eukaryota</taxon>
        <taxon>Metazoa</taxon>
        <taxon>Ecdysozoa</taxon>
        <taxon>Arthropoda</taxon>
        <taxon>Hexapoda</taxon>
        <taxon>Collembola</taxon>
        <taxon>Entomobryomorpha</taxon>
        <taxon>Entomobryoidea</taxon>
        <taxon>Orchesellidae</taxon>
        <taxon>Orchesellinae</taxon>
        <taxon>Orchesella</taxon>
    </lineage>
</organism>
<comment type="caution">
    <text evidence="3">The sequence shown here is derived from an EMBL/GenBank/DDBJ whole genome shotgun (WGS) entry which is preliminary data.</text>
</comment>
<evidence type="ECO:0000313" key="3">
    <source>
        <dbReference type="EMBL" id="ODM88753.1"/>
    </source>
</evidence>
<keyword evidence="4" id="KW-1185">Reference proteome</keyword>
<proteinExistence type="predicted"/>
<feature type="transmembrane region" description="Helical" evidence="2">
    <location>
        <begin position="134"/>
        <end position="153"/>
    </location>
</feature>
<keyword evidence="2" id="KW-0812">Transmembrane</keyword>
<reference evidence="3 4" key="1">
    <citation type="journal article" date="2016" name="Genome Biol. Evol.">
        <title>Gene Family Evolution Reflects Adaptation to Soil Environmental Stressors in the Genome of the Collembolan Orchesella cincta.</title>
        <authorList>
            <person name="Faddeeva-Vakhrusheva A."/>
            <person name="Derks M.F."/>
            <person name="Anvar S.Y."/>
            <person name="Agamennone V."/>
            <person name="Suring W."/>
            <person name="Smit S."/>
            <person name="van Straalen N.M."/>
            <person name="Roelofs D."/>
        </authorList>
    </citation>
    <scope>NUCLEOTIDE SEQUENCE [LARGE SCALE GENOMIC DNA]</scope>
    <source>
        <tissue evidence="3">Mixed pool</tissue>
    </source>
</reference>
<feature type="transmembrane region" description="Helical" evidence="2">
    <location>
        <begin position="47"/>
        <end position="67"/>
    </location>
</feature>